<name>X1C4B3_9ZZZZ</name>
<dbReference type="EMBL" id="BART01028189">
    <property type="protein sequence ID" value="GAH02192.1"/>
    <property type="molecule type" value="Genomic_DNA"/>
</dbReference>
<proteinExistence type="predicted"/>
<keyword evidence="1" id="KW-0812">Transmembrane</keyword>
<keyword evidence="1" id="KW-0472">Membrane</keyword>
<accession>X1C4B3</accession>
<reference evidence="2" key="1">
    <citation type="journal article" date="2014" name="Front. Microbiol.">
        <title>High frequency of phylogenetically diverse reductive dehalogenase-homologous genes in deep subseafloor sedimentary metagenomes.</title>
        <authorList>
            <person name="Kawai M."/>
            <person name="Futagami T."/>
            <person name="Toyoda A."/>
            <person name="Takaki Y."/>
            <person name="Nishi S."/>
            <person name="Hori S."/>
            <person name="Arai W."/>
            <person name="Tsubouchi T."/>
            <person name="Morono Y."/>
            <person name="Uchiyama I."/>
            <person name="Ito T."/>
            <person name="Fujiyama A."/>
            <person name="Inagaki F."/>
            <person name="Takami H."/>
        </authorList>
    </citation>
    <scope>NUCLEOTIDE SEQUENCE</scope>
    <source>
        <strain evidence="2">Expedition CK06-06</strain>
    </source>
</reference>
<evidence type="ECO:0000313" key="2">
    <source>
        <dbReference type="EMBL" id="GAH02192.1"/>
    </source>
</evidence>
<dbReference type="AlphaFoldDB" id="X1C4B3"/>
<sequence>MDGSVIIYIALMILGVIAGYSLSFRQYGNKVLDVLDD</sequence>
<protein>
    <submittedName>
        <fullName evidence="2">Uncharacterized protein</fullName>
    </submittedName>
</protein>
<feature type="transmembrane region" description="Helical" evidence="1">
    <location>
        <begin position="6"/>
        <end position="24"/>
    </location>
</feature>
<gene>
    <name evidence="2" type="ORF">S01H4_49776</name>
</gene>
<evidence type="ECO:0000256" key="1">
    <source>
        <dbReference type="SAM" id="Phobius"/>
    </source>
</evidence>
<feature type="non-terminal residue" evidence="2">
    <location>
        <position position="37"/>
    </location>
</feature>
<comment type="caution">
    <text evidence="2">The sequence shown here is derived from an EMBL/GenBank/DDBJ whole genome shotgun (WGS) entry which is preliminary data.</text>
</comment>
<keyword evidence="1" id="KW-1133">Transmembrane helix</keyword>
<organism evidence="2">
    <name type="scientific">marine sediment metagenome</name>
    <dbReference type="NCBI Taxonomy" id="412755"/>
    <lineage>
        <taxon>unclassified sequences</taxon>
        <taxon>metagenomes</taxon>
        <taxon>ecological metagenomes</taxon>
    </lineage>
</organism>